<accession>A0ABS0TM17</accession>
<evidence type="ECO:0000256" key="2">
    <source>
        <dbReference type="ARBA" id="ARBA00022475"/>
    </source>
</evidence>
<evidence type="ECO:0000256" key="7">
    <source>
        <dbReference type="SAM" id="Phobius"/>
    </source>
</evidence>
<feature type="transmembrane region" description="Helical" evidence="7">
    <location>
        <begin position="172"/>
        <end position="198"/>
    </location>
</feature>
<keyword evidence="5 7" id="KW-1133">Transmembrane helix</keyword>
<evidence type="ECO:0000259" key="8">
    <source>
        <dbReference type="Pfam" id="PF06808"/>
    </source>
</evidence>
<feature type="transmembrane region" description="Helical" evidence="7">
    <location>
        <begin position="98"/>
        <end position="127"/>
    </location>
</feature>
<dbReference type="InterPro" id="IPR010656">
    <property type="entry name" value="DctM"/>
</dbReference>
<dbReference type="NCBIfam" id="TIGR00786">
    <property type="entry name" value="dctM"/>
    <property type="match status" value="1"/>
</dbReference>
<evidence type="ECO:0000313" key="10">
    <source>
        <dbReference type="Proteomes" id="UP000635665"/>
    </source>
</evidence>
<comment type="subcellular location">
    <subcellularLocation>
        <location evidence="1">Cell inner membrane</location>
        <topology evidence="1">Multi-pass membrane protein</topology>
    </subcellularLocation>
</comment>
<name>A0ABS0TM17_9FLAO</name>
<feature type="transmembrane region" description="Helical" evidence="7">
    <location>
        <begin position="246"/>
        <end position="263"/>
    </location>
</feature>
<evidence type="ECO:0000256" key="5">
    <source>
        <dbReference type="ARBA" id="ARBA00022989"/>
    </source>
</evidence>
<dbReference type="RefSeq" id="WP_198627674.1">
    <property type="nucleotide sequence ID" value="NZ_JAEHNY010000015.1"/>
</dbReference>
<keyword evidence="6 7" id="KW-0472">Membrane</keyword>
<dbReference type="Pfam" id="PF06808">
    <property type="entry name" value="DctM"/>
    <property type="match status" value="1"/>
</dbReference>
<feature type="transmembrane region" description="Helical" evidence="7">
    <location>
        <begin position="317"/>
        <end position="350"/>
    </location>
</feature>
<keyword evidence="10" id="KW-1185">Reference proteome</keyword>
<evidence type="ECO:0000256" key="4">
    <source>
        <dbReference type="ARBA" id="ARBA00022692"/>
    </source>
</evidence>
<evidence type="ECO:0000256" key="3">
    <source>
        <dbReference type="ARBA" id="ARBA00022519"/>
    </source>
</evidence>
<gene>
    <name evidence="9" type="ORF">I6U50_14690</name>
</gene>
<sequence>MISEILILVISFVVLLAIGVPVAWSIGLSCLFTMLASLDSLVAFTTIAQRMGTGLDSFSLLAIPFFILAGQIMNQGGIARRLIDFAKALIGSMPGGLVYVNVIAAILFGAISGSAVAAASAIGGILGPPMEKENYSKEFGAAINITSSTTGMVIPPSNVLIVYSLASGGVSIASLFLAGYIPGILMGLALMLAASVWIKKKKYPAGNSTSFKKILSTFFNAFPSLLLLVVVIGGIVSGVFTATEASGIAVIYCLVLAIIYRELDRKILFKVFLDSVGTTAIVMLLIAASMSMSWVMSYENIPQAVSDTLLSLSDNKFVILLIINLLLLFVGIFMDVTPAVLIFTPIFLPVMENLGVDPIHFGIVMVMNLCVGLCTPPVGSVLFVGVGVAKTSIQKVIKPLLPLYVVMFLVLLLITFIPAISLWLPGLFE</sequence>
<feature type="transmembrane region" description="Helical" evidence="7">
    <location>
        <begin position="275"/>
        <end position="297"/>
    </location>
</feature>
<feature type="transmembrane region" description="Helical" evidence="7">
    <location>
        <begin position="139"/>
        <end position="166"/>
    </location>
</feature>
<dbReference type="PANTHER" id="PTHR33362:SF2">
    <property type="entry name" value="TRAP TRANSPORTER LARGE PERMEASE PROTEIN"/>
    <property type="match status" value="1"/>
</dbReference>
<dbReference type="EMBL" id="JAEHNY010000015">
    <property type="protein sequence ID" value="MBI6121271.1"/>
    <property type="molecule type" value="Genomic_DNA"/>
</dbReference>
<dbReference type="PIRSF" id="PIRSF006066">
    <property type="entry name" value="HI0050"/>
    <property type="match status" value="1"/>
</dbReference>
<dbReference type="PANTHER" id="PTHR33362">
    <property type="entry name" value="SIALIC ACID TRAP TRANSPORTER PERMEASE PROTEIN SIAT-RELATED"/>
    <property type="match status" value="1"/>
</dbReference>
<keyword evidence="4 7" id="KW-0812">Transmembrane</keyword>
<protein>
    <submittedName>
        <fullName evidence="9">TRAP transporter large permease subunit</fullName>
    </submittedName>
</protein>
<feature type="transmembrane region" description="Helical" evidence="7">
    <location>
        <begin position="218"/>
        <end position="240"/>
    </location>
</feature>
<dbReference type="Proteomes" id="UP000635665">
    <property type="component" value="Unassembled WGS sequence"/>
</dbReference>
<feature type="transmembrane region" description="Helical" evidence="7">
    <location>
        <begin position="401"/>
        <end position="424"/>
    </location>
</feature>
<comment type="caution">
    <text evidence="9">The sequence shown here is derived from an EMBL/GenBank/DDBJ whole genome shotgun (WGS) entry which is preliminary data.</text>
</comment>
<dbReference type="InterPro" id="IPR004681">
    <property type="entry name" value="TRAP_DctM"/>
</dbReference>
<organism evidence="9 10">
    <name type="scientific">Salegentibacter maritimus</name>
    <dbReference type="NCBI Taxonomy" id="2794347"/>
    <lineage>
        <taxon>Bacteria</taxon>
        <taxon>Pseudomonadati</taxon>
        <taxon>Bacteroidota</taxon>
        <taxon>Flavobacteriia</taxon>
        <taxon>Flavobacteriales</taxon>
        <taxon>Flavobacteriaceae</taxon>
        <taxon>Salegentibacter</taxon>
    </lineage>
</organism>
<proteinExistence type="predicted"/>
<evidence type="ECO:0000256" key="1">
    <source>
        <dbReference type="ARBA" id="ARBA00004429"/>
    </source>
</evidence>
<keyword evidence="3" id="KW-0997">Cell inner membrane</keyword>
<feature type="transmembrane region" description="Helical" evidence="7">
    <location>
        <begin position="6"/>
        <end position="36"/>
    </location>
</feature>
<keyword evidence="2" id="KW-1003">Cell membrane</keyword>
<evidence type="ECO:0000313" key="9">
    <source>
        <dbReference type="EMBL" id="MBI6121271.1"/>
    </source>
</evidence>
<feature type="transmembrane region" description="Helical" evidence="7">
    <location>
        <begin position="57"/>
        <end position="78"/>
    </location>
</feature>
<evidence type="ECO:0000256" key="6">
    <source>
        <dbReference type="ARBA" id="ARBA00023136"/>
    </source>
</evidence>
<reference evidence="9 10" key="1">
    <citation type="submission" date="2020-12" db="EMBL/GenBank/DDBJ databases">
        <title>Salegentibacter orientalis sp. nov., isolated from costal sediment.</title>
        <authorList>
            <person name="Lian F.-B."/>
        </authorList>
    </citation>
    <scope>NUCLEOTIDE SEQUENCE [LARGE SCALE GENOMIC DNA]</scope>
    <source>
        <strain evidence="9 10">F60176</strain>
    </source>
</reference>
<feature type="transmembrane region" description="Helical" evidence="7">
    <location>
        <begin position="362"/>
        <end position="389"/>
    </location>
</feature>
<feature type="domain" description="TRAP C4-dicarboxylate transport system permease DctM subunit" evidence="8">
    <location>
        <begin position="9"/>
        <end position="420"/>
    </location>
</feature>